<dbReference type="AlphaFoldDB" id="A0AA49FND9"/>
<dbReference type="Proteomes" id="UP001234916">
    <property type="component" value="Chromosome"/>
</dbReference>
<evidence type="ECO:0000256" key="2">
    <source>
        <dbReference type="ARBA" id="ARBA00022649"/>
    </source>
</evidence>
<dbReference type="InterPro" id="IPR012933">
    <property type="entry name" value="HicA_mRNA_interferase"/>
</dbReference>
<comment type="similarity">
    <text evidence="1">Belongs to the HicA mRNA interferase family.</text>
</comment>
<keyword evidence="6" id="KW-0694">RNA-binding</keyword>
<dbReference type="Pfam" id="PF07927">
    <property type="entry name" value="HicA_toxin"/>
    <property type="match status" value="1"/>
</dbReference>
<protein>
    <submittedName>
        <fullName evidence="8">Type II toxin-antitoxin system HicA family toxin</fullName>
    </submittedName>
</protein>
<evidence type="ECO:0000256" key="5">
    <source>
        <dbReference type="ARBA" id="ARBA00022801"/>
    </source>
</evidence>
<keyword evidence="2" id="KW-1277">Toxin-antitoxin system</keyword>
<keyword evidence="5" id="KW-0378">Hydrolase</keyword>
<accession>A0AA49FND9</accession>
<dbReference type="EMBL" id="CP107246">
    <property type="protein sequence ID" value="WIM06497.1"/>
    <property type="molecule type" value="Genomic_DNA"/>
</dbReference>
<evidence type="ECO:0000313" key="8">
    <source>
        <dbReference type="EMBL" id="WIM06497.1"/>
    </source>
</evidence>
<evidence type="ECO:0000256" key="3">
    <source>
        <dbReference type="ARBA" id="ARBA00022722"/>
    </source>
</evidence>
<evidence type="ECO:0000256" key="4">
    <source>
        <dbReference type="ARBA" id="ARBA00022759"/>
    </source>
</evidence>
<name>A0AA49FND9_9PROT</name>
<dbReference type="GO" id="GO:0016787">
    <property type="term" value="F:hydrolase activity"/>
    <property type="evidence" value="ECO:0007669"/>
    <property type="project" value="UniProtKB-KW"/>
</dbReference>
<organism evidence="8">
    <name type="scientific">Candidatus Nitricoxidivorans perseverans</name>
    <dbReference type="NCBI Taxonomy" id="2975601"/>
    <lineage>
        <taxon>Bacteria</taxon>
        <taxon>Pseudomonadati</taxon>
        <taxon>Pseudomonadota</taxon>
        <taxon>Betaproteobacteria</taxon>
        <taxon>Nitrosomonadales</taxon>
        <taxon>Sterolibacteriaceae</taxon>
        <taxon>Candidatus Nitricoxidivorans</taxon>
    </lineage>
</organism>
<dbReference type="KEGG" id="npv:OHM77_04320"/>
<keyword evidence="4" id="KW-0255">Endonuclease</keyword>
<dbReference type="Gene3D" id="3.30.920.30">
    <property type="entry name" value="Hypothetical protein"/>
    <property type="match status" value="1"/>
</dbReference>
<evidence type="ECO:0000256" key="1">
    <source>
        <dbReference type="ARBA" id="ARBA00006620"/>
    </source>
</evidence>
<gene>
    <name evidence="8" type="ORF">OHM77_04320</name>
</gene>
<keyword evidence="3" id="KW-0540">Nuclease</keyword>
<dbReference type="SUPFAM" id="SSF54786">
    <property type="entry name" value="YcfA/nrd intein domain"/>
    <property type="match status" value="1"/>
</dbReference>
<dbReference type="GO" id="GO:0004519">
    <property type="term" value="F:endonuclease activity"/>
    <property type="evidence" value="ECO:0007669"/>
    <property type="project" value="UniProtKB-KW"/>
</dbReference>
<evidence type="ECO:0000256" key="6">
    <source>
        <dbReference type="ARBA" id="ARBA00022884"/>
    </source>
</evidence>
<sequence>MKRRDLIRLLEQMGCVLVRNGGRHDWYTNPDTRQSQPVPRHNEINEHLARSIIRKLEKGNA</sequence>
<dbReference type="InterPro" id="IPR038570">
    <property type="entry name" value="HicA_sf"/>
</dbReference>
<evidence type="ECO:0000256" key="7">
    <source>
        <dbReference type="ARBA" id="ARBA00023016"/>
    </source>
</evidence>
<reference evidence="8" key="1">
    <citation type="journal article" date="2023" name="Nat. Microbiol.">
        <title>Enrichment and characterization of a nitric oxide-reducing microbial community in a continuous bioreactor.</title>
        <authorList>
            <person name="Garrido-Amador P."/>
            <person name="Stortenbeker N."/>
            <person name="Wessels H.J.C.T."/>
            <person name="Speth D.R."/>
            <person name="Garcia-Heredia I."/>
            <person name="Kartal B."/>
        </authorList>
    </citation>
    <scope>NUCLEOTIDE SEQUENCE</scope>
    <source>
        <strain evidence="8">MAG1</strain>
    </source>
</reference>
<dbReference type="GO" id="GO:0003729">
    <property type="term" value="F:mRNA binding"/>
    <property type="evidence" value="ECO:0007669"/>
    <property type="project" value="InterPro"/>
</dbReference>
<proteinExistence type="inferred from homology"/>
<keyword evidence="7" id="KW-0346">Stress response</keyword>